<name>A0ABR2LAF3_9EUKA</name>
<organism evidence="2 3">
    <name type="scientific">Tritrichomonas musculus</name>
    <dbReference type="NCBI Taxonomy" id="1915356"/>
    <lineage>
        <taxon>Eukaryota</taxon>
        <taxon>Metamonada</taxon>
        <taxon>Parabasalia</taxon>
        <taxon>Tritrichomonadida</taxon>
        <taxon>Tritrichomonadidae</taxon>
        <taxon>Tritrichomonas</taxon>
    </lineage>
</organism>
<gene>
    <name evidence="2" type="ORF">M9Y10_002612</name>
</gene>
<evidence type="ECO:0000313" key="2">
    <source>
        <dbReference type="EMBL" id="KAK8900289.1"/>
    </source>
</evidence>
<feature type="compositionally biased region" description="Pro residues" evidence="1">
    <location>
        <begin position="965"/>
        <end position="974"/>
    </location>
</feature>
<feature type="compositionally biased region" description="Pro residues" evidence="1">
    <location>
        <begin position="1035"/>
        <end position="1054"/>
    </location>
</feature>
<keyword evidence="3" id="KW-1185">Reference proteome</keyword>
<accession>A0ABR2LAF3</accession>
<evidence type="ECO:0000256" key="1">
    <source>
        <dbReference type="SAM" id="MobiDB-lite"/>
    </source>
</evidence>
<feature type="region of interest" description="Disordered" evidence="1">
    <location>
        <begin position="958"/>
        <end position="1149"/>
    </location>
</feature>
<comment type="caution">
    <text evidence="2">The sequence shown here is derived from an EMBL/GenBank/DDBJ whole genome shotgun (WGS) entry which is preliminary data.</text>
</comment>
<dbReference type="SUPFAM" id="SSF82171">
    <property type="entry name" value="DPP6 N-terminal domain-like"/>
    <property type="match status" value="1"/>
</dbReference>
<feature type="region of interest" description="Disordered" evidence="1">
    <location>
        <begin position="1162"/>
        <end position="1211"/>
    </location>
</feature>
<feature type="compositionally biased region" description="Low complexity" evidence="1">
    <location>
        <begin position="1124"/>
        <end position="1136"/>
    </location>
</feature>
<evidence type="ECO:0008006" key="4">
    <source>
        <dbReference type="Google" id="ProtNLM"/>
    </source>
</evidence>
<feature type="compositionally biased region" description="Basic residues" evidence="1">
    <location>
        <begin position="999"/>
        <end position="1017"/>
    </location>
</feature>
<proteinExistence type="predicted"/>
<dbReference type="EMBL" id="JAPFFF010000001">
    <property type="protein sequence ID" value="KAK8900289.1"/>
    <property type="molecule type" value="Genomic_DNA"/>
</dbReference>
<feature type="compositionally biased region" description="Basic and acidic residues" evidence="1">
    <location>
        <begin position="1162"/>
        <end position="1187"/>
    </location>
</feature>
<protein>
    <recommendedName>
        <fullName evidence="4">Transcription initiation factor TFIID subunit 2</fullName>
    </recommendedName>
</protein>
<dbReference type="Proteomes" id="UP001470230">
    <property type="component" value="Unassembled WGS sequence"/>
</dbReference>
<sequence>MWLAPKLTNLPRTKKSFYLTSRNGEKFVVKPGKAFLYKNNTWNLVRAVGNLNNKISRVVVSPTGNMSLHLPKMTGLLATHQNVSETVVITLPLPSSARVSKDSPITALDTVAPTGEGLIVTTPHKTVADIPFIFGLQNKKMSDFPQHVRGIATSENGQAIALAVDDQLWIWQQLPEYEKGIGFWTDLTANRRFAIAVESNHPLSQQGRVFHGYTKQQQFFTLHPVLAPNLPQNSAISYQDLVMFDNPDEGRGVCCLTSLLPPCKPFDTLYLFNSICTFKELRPFFQRAEILLPVVDDHIGPCIWWSRDCRLAVVAVGGNLLIVTRFLRTIAVIPLTEIFSGEQPIVADVAWSCGGQFFVLTSTLGKIGAVTRSGKSMRHQICHLEPFTDKNIPLKISADSKDPGLFNVYSNDKFRELKIDPDLVPQTLENLMSLHFPQKYVYYLWDRTIKEINTNGYENIQNFIKLLYLTDLFRIWPYQSPLRYWLFQIFDAGINYLLETNQDLYAFLLSRCIFRLTETPVSKYQIIIDRLNVSEKKRDKILARIMQDELEKKDYVLSAVARNDRIKMYQPTEEDDLQMKKLTQPHNGRDIDIFSFVRAVKNLLYSPDFDPEIFQSNVNVALLMEIMIQFGKFDRAILLAKHCSIANDPTTLFQRIAALHPDEPGLLFRAMQVCIKASPDDELNIRAICVNALTNILKQRIAESSPTAKNIRTKRLSSLTLIEEDLVLIVPENTKQLDDFTVILGMAFAAADYPACSNYFNGRPNLTTEFLRHAVRELFSIVWFIRWRQAAIIDTARTGHATNATLRLLAFPDFVNQKVAKSQIFATGEGMFSPDSYVLYMNSGPNPVFEKDPIFPDFAGECSNRITPRGLSRITAAVMQLTENDDDIPNSRVLFATIVSHIIPWLRCGIPRALSGFRCSDVVPNELLEFEEFVLPKGVPPQMKLQTNVLYNDDIFEEEEEEPDMTPPMPPEPIQPADESSSEGEFIPEPEPEPEPPKPKPKKKKPEKRKPKPKKKPEKQPPPRGPRLRLLSLDQPPPRTPNPQPYYNPPPPSYYMPQMPVRPYQPIWDYDPSKWQPKPPPPEPEPPKKEEPPVQEPVEPPKMKPIVIISSKQKKPQKPEEYEISSSDISDIALSDPIKGPVPPADGFPLDEALQRRIERLLDEASKAPDPRQLEQVETFRRPEMKRPPKKKKIPIEPKEEPAEPGNIHPVIQVKKEQPEWRPKVESMRRPQVIGVQEITPEEFRAGKGYPKGNLRLKEIFPNDESD</sequence>
<feature type="compositionally biased region" description="Acidic residues" evidence="1">
    <location>
        <begin position="980"/>
        <end position="994"/>
    </location>
</feature>
<evidence type="ECO:0000313" key="3">
    <source>
        <dbReference type="Proteomes" id="UP001470230"/>
    </source>
</evidence>
<reference evidence="2 3" key="1">
    <citation type="submission" date="2024-04" db="EMBL/GenBank/DDBJ databases">
        <title>Tritrichomonas musculus Genome.</title>
        <authorList>
            <person name="Alves-Ferreira E."/>
            <person name="Grigg M."/>
            <person name="Lorenzi H."/>
            <person name="Galac M."/>
        </authorList>
    </citation>
    <scope>NUCLEOTIDE SEQUENCE [LARGE SCALE GENOMIC DNA]</scope>
    <source>
        <strain evidence="2 3">EAF2021</strain>
    </source>
</reference>
<dbReference type="PRINTS" id="PR01217">
    <property type="entry name" value="PRICHEXTENSN"/>
</dbReference>